<dbReference type="STRING" id="74557.A0A1V9ZYU2"/>
<dbReference type="GO" id="GO:0016303">
    <property type="term" value="F:1-phosphatidylinositol-3-kinase activity"/>
    <property type="evidence" value="ECO:0007669"/>
    <property type="project" value="TreeGrafter"/>
</dbReference>
<evidence type="ECO:0000259" key="8">
    <source>
        <dbReference type="PROSITE" id="PS50259"/>
    </source>
</evidence>
<dbReference type="GO" id="GO:0005768">
    <property type="term" value="C:endosome"/>
    <property type="evidence" value="ECO:0007669"/>
    <property type="project" value="TreeGrafter"/>
</dbReference>
<dbReference type="InterPro" id="IPR000403">
    <property type="entry name" value="PI3/4_kinase_cat_dom"/>
</dbReference>
<protein>
    <recommendedName>
        <fullName evidence="13">Phosphatidylinositol 3-kinase</fullName>
    </recommendedName>
</protein>
<dbReference type="InterPro" id="IPR017978">
    <property type="entry name" value="GPCR_3_C"/>
</dbReference>
<evidence type="ECO:0000313" key="12">
    <source>
        <dbReference type="Proteomes" id="UP000243217"/>
    </source>
</evidence>
<feature type="transmembrane region" description="Helical" evidence="7">
    <location>
        <begin position="12"/>
        <end position="37"/>
    </location>
</feature>
<keyword evidence="4" id="KW-0418">Kinase</keyword>
<dbReference type="PANTHER" id="PTHR10048">
    <property type="entry name" value="PHOSPHATIDYLINOSITOL KINASE"/>
    <property type="match status" value="1"/>
</dbReference>
<name>A0A1V9ZYU2_9STRA</name>
<feature type="domain" description="G-protein coupled receptors family 3 profile" evidence="8">
    <location>
        <begin position="12"/>
        <end position="264"/>
    </location>
</feature>
<organism evidence="11 12">
    <name type="scientific">Thraustotheca clavata</name>
    <dbReference type="NCBI Taxonomy" id="74557"/>
    <lineage>
        <taxon>Eukaryota</taxon>
        <taxon>Sar</taxon>
        <taxon>Stramenopiles</taxon>
        <taxon>Oomycota</taxon>
        <taxon>Saprolegniomycetes</taxon>
        <taxon>Saprolegniales</taxon>
        <taxon>Achlyaceae</taxon>
        <taxon>Thraustotheca</taxon>
    </lineage>
</organism>
<evidence type="ECO:0000256" key="2">
    <source>
        <dbReference type="ARBA" id="ARBA00022679"/>
    </source>
</evidence>
<keyword evidence="5 7" id="KW-1133">Transmembrane helix</keyword>
<dbReference type="InterPro" id="IPR036940">
    <property type="entry name" value="PI3/4_kinase_cat_sf"/>
</dbReference>
<dbReference type="InterPro" id="IPR001263">
    <property type="entry name" value="PI3K_accessory_dom"/>
</dbReference>
<dbReference type="PROSITE" id="PS00916">
    <property type="entry name" value="PI3_4_KINASE_2"/>
    <property type="match status" value="1"/>
</dbReference>
<dbReference type="Proteomes" id="UP000243217">
    <property type="component" value="Unassembled WGS sequence"/>
</dbReference>
<sequence>CYLGLIGLNPSVYLFVLLTACLCGILAYTGTLIFIYYGENTLILQSRPIFSHLINFGTMLGATSVAVAVSLHQNSWCTVLWCTMDIAFVLVFGTIGLRLYRNMRLFFASTNSPQVKFTDRWIAIMLASLITLETIILAAVSLFNGFTRELKIWEYPDHSLYQFEGCYLTSEKTGIVLVAPKFIYLLANLYFAVKLRKCPREERDMTKMSFCLLLCTMLWIVGWVVFASSVGSFAEVFYLCLIFMFVLPCTMVGFVLVFPKLVEIHRHFRSNRYQLHIHQDDVDINGLLFSVAWDDVEQVEAAEIMLEGYCSQLQNDQFSSDNTEDGHYVQLSIGTLLLLFSDRVCHRRIRRLAAMALTQLDYKEVLLYLPQLLQALKYDIDLREGTPSPLLEYLFSLAEEHLDIATGMYWHVAIELKNQIPVLIEDQEVVLCDRETKPLYYMVEQRLVNQLEANSDFGSLLKSQSEYIQQVQKLYHWIITHSNDVKSMSLELKNILSGQSKYMLPMTTFPCPHPLYPTKFIRGMDPNESFLFKSSARPMKLQLLPDEPQQLAYLSKKIRLTFQRSSSQSHHTVYTYTVLVHIYRVDGFALWPVVVRAEVHGKRNQTLPSQDNTWIGDSGQLEFKVGVPPRLVECQVFRGSICLGAVDIELNSHGFNRATVPMHGKGSIELAVDVIPKEITSPPMAGALHLSQSNLSNTMTERLLHAHNSISTAVIYKLGDDLRQDQLALQLLAIMDNILKQNGLDLEFTLYQVLPTSISDGWAEFVPNSRPMSAVLAQNNHNIVEFLQRYNLDMDDDDNIAPVAKENFVRSVAGYCVATYILGVGDRHLDNLMMRESGHFFHIDFGFMFGRDPKPLPPPFRLTPEMVRAMGGLRGQNFLQCIRYACSCFNILRKHAHVLLGVLELTKDAGIPDMWQQLTMSAESAIRDVERRLILHASDEKAADFMKDLMLETQNTKTKTRLSLMERIHRIAVAMK</sequence>
<dbReference type="InterPro" id="IPR042236">
    <property type="entry name" value="PI3K_accessory_sf"/>
</dbReference>
<evidence type="ECO:0000256" key="6">
    <source>
        <dbReference type="ARBA" id="ARBA00023136"/>
    </source>
</evidence>
<feature type="domain" description="PIK helical" evidence="10">
    <location>
        <begin position="238"/>
        <end position="437"/>
    </location>
</feature>
<dbReference type="GO" id="GO:0005777">
    <property type="term" value="C:peroxisome"/>
    <property type="evidence" value="ECO:0007669"/>
    <property type="project" value="TreeGrafter"/>
</dbReference>
<feature type="transmembrane region" description="Helical" evidence="7">
    <location>
        <begin position="205"/>
        <end position="230"/>
    </location>
</feature>
<feature type="transmembrane region" description="Helical" evidence="7">
    <location>
        <begin position="49"/>
        <end position="72"/>
    </location>
</feature>
<evidence type="ECO:0000259" key="9">
    <source>
        <dbReference type="PROSITE" id="PS50290"/>
    </source>
</evidence>
<comment type="caution">
    <text evidence="11">The sequence shown here is derived from an EMBL/GenBank/DDBJ whole genome shotgun (WGS) entry which is preliminary data.</text>
</comment>
<dbReference type="OrthoDB" id="67688at2759"/>
<dbReference type="GO" id="GO:0034271">
    <property type="term" value="C:phosphatidylinositol 3-kinase complex, class III, type I"/>
    <property type="evidence" value="ECO:0007669"/>
    <property type="project" value="TreeGrafter"/>
</dbReference>
<evidence type="ECO:0000256" key="7">
    <source>
        <dbReference type="SAM" id="Phobius"/>
    </source>
</evidence>
<dbReference type="SUPFAM" id="SSF48371">
    <property type="entry name" value="ARM repeat"/>
    <property type="match status" value="1"/>
</dbReference>
<dbReference type="Pfam" id="PF00454">
    <property type="entry name" value="PI3_PI4_kinase"/>
    <property type="match status" value="1"/>
</dbReference>
<feature type="transmembrane region" description="Helical" evidence="7">
    <location>
        <begin position="78"/>
        <end position="100"/>
    </location>
</feature>
<gene>
    <name evidence="11" type="ORF">THRCLA_04504</name>
</gene>
<feature type="non-terminal residue" evidence="11">
    <location>
        <position position="1"/>
    </location>
</feature>
<dbReference type="InterPro" id="IPR018936">
    <property type="entry name" value="PI3/4_kinase_CS"/>
</dbReference>
<evidence type="ECO:0000256" key="1">
    <source>
        <dbReference type="ARBA" id="ARBA00004141"/>
    </source>
</evidence>
<evidence type="ECO:0000313" key="11">
    <source>
        <dbReference type="EMBL" id="OQS03195.1"/>
    </source>
</evidence>
<dbReference type="SUPFAM" id="SSF56112">
    <property type="entry name" value="Protein kinase-like (PK-like)"/>
    <property type="match status" value="1"/>
</dbReference>
<evidence type="ECO:0000259" key="10">
    <source>
        <dbReference type="PROSITE" id="PS51545"/>
    </source>
</evidence>
<comment type="subcellular location">
    <subcellularLocation>
        <location evidence="1">Membrane</location>
        <topology evidence="1">Multi-pass membrane protein</topology>
    </subcellularLocation>
</comment>
<dbReference type="PROSITE" id="PS50259">
    <property type="entry name" value="G_PROTEIN_RECEP_F3_4"/>
    <property type="match status" value="1"/>
</dbReference>
<feature type="transmembrane region" description="Helical" evidence="7">
    <location>
        <begin position="236"/>
        <end position="262"/>
    </location>
</feature>
<dbReference type="InterPro" id="IPR011009">
    <property type="entry name" value="Kinase-like_dom_sf"/>
</dbReference>
<accession>A0A1V9ZYU2</accession>
<feature type="transmembrane region" description="Helical" evidence="7">
    <location>
        <begin position="121"/>
        <end position="143"/>
    </location>
</feature>
<dbReference type="GO" id="GO:0034272">
    <property type="term" value="C:phosphatidylinositol 3-kinase complex, class III, type II"/>
    <property type="evidence" value="ECO:0007669"/>
    <property type="project" value="TreeGrafter"/>
</dbReference>
<dbReference type="PROSITE" id="PS50290">
    <property type="entry name" value="PI3_4_KINASE_3"/>
    <property type="match status" value="1"/>
</dbReference>
<feature type="domain" description="PI3K/PI4K catalytic" evidence="9">
    <location>
        <begin position="674"/>
        <end position="958"/>
    </location>
</feature>
<dbReference type="InterPro" id="IPR016024">
    <property type="entry name" value="ARM-type_fold"/>
</dbReference>
<dbReference type="GO" id="GO:0000045">
    <property type="term" value="P:autophagosome assembly"/>
    <property type="evidence" value="ECO:0007669"/>
    <property type="project" value="TreeGrafter"/>
</dbReference>
<evidence type="ECO:0000256" key="3">
    <source>
        <dbReference type="ARBA" id="ARBA00022692"/>
    </source>
</evidence>
<evidence type="ECO:0000256" key="5">
    <source>
        <dbReference type="ARBA" id="ARBA00022989"/>
    </source>
</evidence>
<keyword evidence="3 7" id="KW-0812">Transmembrane</keyword>
<keyword evidence="2" id="KW-0808">Transferase</keyword>
<dbReference type="EMBL" id="JNBS01000961">
    <property type="protein sequence ID" value="OQS03195.1"/>
    <property type="molecule type" value="Genomic_DNA"/>
</dbReference>
<dbReference type="GO" id="GO:0006897">
    <property type="term" value="P:endocytosis"/>
    <property type="evidence" value="ECO:0007669"/>
    <property type="project" value="TreeGrafter"/>
</dbReference>
<reference evidence="11 12" key="1">
    <citation type="journal article" date="2014" name="Genome Biol. Evol.">
        <title>The secreted proteins of Achlya hypogyna and Thraustotheca clavata identify the ancestral oomycete secretome and reveal gene acquisitions by horizontal gene transfer.</title>
        <authorList>
            <person name="Misner I."/>
            <person name="Blouin N."/>
            <person name="Leonard G."/>
            <person name="Richards T.A."/>
            <person name="Lane C.E."/>
        </authorList>
    </citation>
    <scope>NUCLEOTIDE SEQUENCE [LARGE SCALE GENOMIC DNA]</scope>
    <source>
        <strain evidence="11 12">ATCC 34112</strain>
    </source>
</reference>
<dbReference type="Gene3D" id="1.10.1070.11">
    <property type="entry name" value="Phosphatidylinositol 3-/4-kinase, catalytic domain"/>
    <property type="match status" value="1"/>
</dbReference>
<evidence type="ECO:0000256" key="4">
    <source>
        <dbReference type="ARBA" id="ARBA00022777"/>
    </source>
</evidence>
<dbReference type="PANTHER" id="PTHR10048:SF7">
    <property type="entry name" value="PHOSPHATIDYLINOSITOL 3-KINASE CATALYTIC SUBUNIT TYPE 3"/>
    <property type="match status" value="1"/>
</dbReference>
<keyword evidence="12" id="KW-1185">Reference proteome</keyword>
<dbReference type="Gene3D" id="1.25.40.70">
    <property type="entry name" value="Phosphatidylinositol 3-kinase, accessory domain (PIK)"/>
    <property type="match status" value="1"/>
</dbReference>
<dbReference type="GO" id="GO:0000407">
    <property type="term" value="C:phagophore assembly site"/>
    <property type="evidence" value="ECO:0007669"/>
    <property type="project" value="TreeGrafter"/>
</dbReference>
<dbReference type="InterPro" id="IPR015433">
    <property type="entry name" value="PI3/4_kinase"/>
</dbReference>
<dbReference type="PROSITE" id="PS51545">
    <property type="entry name" value="PIK_HELICAL"/>
    <property type="match status" value="1"/>
</dbReference>
<keyword evidence="6 7" id="KW-0472">Membrane</keyword>
<evidence type="ECO:0008006" key="13">
    <source>
        <dbReference type="Google" id="ProtNLM"/>
    </source>
</evidence>
<dbReference type="Gene3D" id="3.30.1010.10">
    <property type="entry name" value="Phosphatidylinositol 3-kinase Catalytic Subunit, Chain A, domain 4"/>
    <property type="match status" value="2"/>
</dbReference>
<dbReference type="GO" id="GO:0004930">
    <property type="term" value="F:G protein-coupled receptor activity"/>
    <property type="evidence" value="ECO:0007669"/>
    <property type="project" value="InterPro"/>
</dbReference>
<dbReference type="Pfam" id="PF00613">
    <property type="entry name" value="PI3Ka"/>
    <property type="match status" value="1"/>
</dbReference>
<dbReference type="Pfam" id="PF00003">
    <property type="entry name" value="7tm_3"/>
    <property type="match status" value="1"/>
</dbReference>
<feature type="transmembrane region" description="Helical" evidence="7">
    <location>
        <begin position="174"/>
        <end position="193"/>
    </location>
</feature>
<dbReference type="SMART" id="SM00146">
    <property type="entry name" value="PI3Kc"/>
    <property type="match status" value="1"/>
</dbReference>
<dbReference type="GO" id="GO:0048015">
    <property type="term" value="P:phosphatidylinositol-mediated signaling"/>
    <property type="evidence" value="ECO:0007669"/>
    <property type="project" value="TreeGrafter"/>
</dbReference>
<proteinExistence type="predicted"/>
<dbReference type="AlphaFoldDB" id="A0A1V9ZYU2"/>